<sequence length="56" mass="6121">LKGDERKAFMSTCLKAAPPPAATQQEKMKTCNATASTQALKGDERKSFMSDCLKKK</sequence>
<dbReference type="Proteomes" id="UP000004986">
    <property type="component" value="Unassembled WGS sequence"/>
</dbReference>
<proteinExistence type="predicted"/>
<accession>F3GPL4</accession>
<evidence type="ECO:0000313" key="1">
    <source>
        <dbReference type="EMBL" id="EGH49017.1"/>
    </source>
</evidence>
<comment type="caution">
    <text evidence="1">The sequence shown here is derived from an EMBL/GenBank/DDBJ whole genome shotgun (WGS) entry which is preliminary data.</text>
</comment>
<dbReference type="HOGENOM" id="CLU_3001298_0_0_6"/>
<dbReference type="InterPro" id="IPR011690">
    <property type="entry name" value="P_starv_induced_PsiF"/>
</dbReference>
<gene>
    <name evidence="1" type="ORF">PSYPI_44406</name>
</gene>
<organism evidence="1 2">
    <name type="scientific">Pseudomonas syringae pv. pisi str. 1704B</name>
    <dbReference type="NCBI Taxonomy" id="629263"/>
    <lineage>
        <taxon>Bacteria</taxon>
        <taxon>Pseudomonadati</taxon>
        <taxon>Pseudomonadota</taxon>
        <taxon>Gammaproteobacteria</taxon>
        <taxon>Pseudomonadales</taxon>
        <taxon>Pseudomonadaceae</taxon>
        <taxon>Pseudomonas</taxon>
        <taxon>Pseudomonas syringae</taxon>
    </lineage>
</organism>
<name>F3GPL4_PSESJ</name>
<keyword evidence="2" id="KW-1185">Reference proteome</keyword>
<protein>
    <submittedName>
        <fullName evidence="1">Phosphate starvation-inducible protein PsiF</fullName>
    </submittedName>
</protein>
<evidence type="ECO:0000313" key="2">
    <source>
        <dbReference type="Proteomes" id="UP000004986"/>
    </source>
</evidence>
<dbReference type="EMBL" id="AEAI01003739">
    <property type="protein sequence ID" value="EGH49017.1"/>
    <property type="molecule type" value="Genomic_DNA"/>
</dbReference>
<dbReference type="AlphaFoldDB" id="F3GPL4"/>
<feature type="non-terminal residue" evidence="1">
    <location>
        <position position="1"/>
    </location>
</feature>
<dbReference type="Pfam" id="PF07769">
    <property type="entry name" value="PsiF_repeat"/>
    <property type="match status" value="2"/>
</dbReference>
<dbReference type="PATRIC" id="fig|629263.4.peg.5988"/>
<reference evidence="1 2" key="1">
    <citation type="journal article" date="2011" name="PLoS Pathog.">
        <title>Dynamic evolution of pathogenicity revealed by sequencing and comparative genomics of 19 Pseudomonas syringae isolates.</title>
        <authorList>
            <person name="Baltrus D.A."/>
            <person name="Nishimura M.T."/>
            <person name="Romanchuk A."/>
            <person name="Chang J.H."/>
            <person name="Mukhtar M.S."/>
            <person name="Cherkis K."/>
            <person name="Roach J."/>
            <person name="Grant S.R."/>
            <person name="Jones C.D."/>
            <person name="Dangl J.L."/>
        </authorList>
    </citation>
    <scope>NUCLEOTIDE SEQUENCE [LARGE SCALE GENOMIC DNA]</scope>
    <source>
        <strain evidence="1 2">1704B</strain>
    </source>
</reference>